<accession>A0A7I8L6U5</accession>
<dbReference type="PANTHER" id="PTHR31354:SF2">
    <property type="entry name" value="OS01G0793500 PROTEIN"/>
    <property type="match status" value="1"/>
</dbReference>
<dbReference type="Gene3D" id="3.90.1720.10">
    <property type="entry name" value="endopeptidase domain like (from Nostoc punctiforme)"/>
    <property type="match status" value="1"/>
</dbReference>
<proteinExistence type="predicted"/>
<feature type="chain" id="PRO_5029706406" evidence="1">
    <location>
        <begin position="28"/>
        <end position="524"/>
    </location>
</feature>
<keyword evidence="1" id="KW-0732">Signal</keyword>
<name>A0A7I8L6U5_SPIIN</name>
<keyword evidence="3" id="KW-1185">Reference proteome</keyword>
<dbReference type="OrthoDB" id="1847654at2759"/>
<feature type="signal peptide" evidence="1">
    <location>
        <begin position="1"/>
        <end position="27"/>
    </location>
</feature>
<dbReference type="PANTHER" id="PTHR31354">
    <property type="entry name" value="OS01G0793500 PROTEIN"/>
    <property type="match status" value="1"/>
</dbReference>
<evidence type="ECO:0000313" key="2">
    <source>
        <dbReference type="EMBL" id="CAA7405610.1"/>
    </source>
</evidence>
<organism evidence="2 3">
    <name type="scientific">Spirodela intermedia</name>
    <name type="common">Intermediate duckweed</name>
    <dbReference type="NCBI Taxonomy" id="51605"/>
    <lineage>
        <taxon>Eukaryota</taxon>
        <taxon>Viridiplantae</taxon>
        <taxon>Streptophyta</taxon>
        <taxon>Embryophyta</taxon>
        <taxon>Tracheophyta</taxon>
        <taxon>Spermatophyta</taxon>
        <taxon>Magnoliopsida</taxon>
        <taxon>Liliopsida</taxon>
        <taxon>Araceae</taxon>
        <taxon>Lemnoideae</taxon>
        <taxon>Spirodela</taxon>
    </lineage>
</organism>
<dbReference type="AlphaFoldDB" id="A0A7I8L6U5"/>
<protein>
    <submittedName>
        <fullName evidence="2">Uncharacterized protein</fullName>
    </submittedName>
</protein>
<sequence>MDRSLFSSNSLLLLLLVMMMASPLLLPFHPGDLLPLLPWQVSRPLLGRLRNPADLVPAFVGRATASPNASLEWKGPCFRRNLAWVEPHNDSASVFGGGKLHIKTSMPCRWTCLDLYILATPYRVTWTFFFFSRKHTIDFNEWQGEAEYDYVRKYGVSIFKMEAGMLGTLRALSDVFSLFTDTRWGEKRNMEFLKKRMGASFEPRRQPWAAEIDPTKLHSGDLFVLSKLRGRWGGFETLEKWVTGSYAGHSAVCLRDSEGKLWIGESGHEVSEGLDLIAVLPWEEWWEFEVKRDGSDPHIALLPLHPEMRAKFNEAAAWEYARSMEGKPYGYHNMIFSWIDTVDSNFPLPADPNLVASFMAVWNHLQPDYAPILWDEALNKRLGTQGLSFPEIMVEVERRRGGMSFAELLAVPERDEWVYSDGPSASCIAFVIGMYKAAGLFGPIASSIHVTEFTIKDAYSLKFFEDNSSRLPGWCEEAAAAPPFCQVLGKYRMEFPGYNSVLPYAHMNERCPTLPPDYRRPLDC</sequence>
<dbReference type="Proteomes" id="UP000663760">
    <property type="component" value="Chromosome 11"/>
</dbReference>
<evidence type="ECO:0000313" key="3">
    <source>
        <dbReference type="Proteomes" id="UP000663760"/>
    </source>
</evidence>
<dbReference type="EMBL" id="LR746274">
    <property type="protein sequence ID" value="CAA7405610.1"/>
    <property type="molecule type" value="Genomic_DNA"/>
</dbReference>
<evidence type="ECO:0000256" key="1">
    <source>
        <dbReference type="SAM" id="SignalP"/>
    </source>
</evidence>
<gene>
    <name evidence="2" type="ORF">SI8410_11016288</name>
</gene>
<reference evidence="2" key="1">
    <citation type="submission" date="2020-02" db="EMBL/GenBank/DDBJ databases">
        <authorList>
            <person name="Scholz U."/>
            <person name="Mascher M."/>
            <person name="Fiebig A."/>
        </authorList>
    </citation>
    <scope>NUCLEOTIDE SEQUENCE</scope>
</reference>